<evidence type="ECO:0000313" key="3">
    <source>
        <dbReference type="Proteomes" id="UP001458880"/>
    </source>
</evidence>
<comment type="caution">
    <text evidence="2">The sequence shown here is derived from an EMBL/GenBank/DDBJ whole genome shotgun (WGS) entry which is preliminary data.</text>
</comment>
<evidence type="ECO:0000313" key="2">
    <source>
        <dbReference type="EMBL" id="KAK9738752.1"/>
    </source>
</evidence>
<reference evidence="2 3" key="1">
    <citation type="journal article" date="2024" name="BMC Genomics">
        <title>De novo assembly and annotation of Popillia japonica's genome with initial clues to its potential as an invasive pest.</title>
        <authorList>
            <person name="Cucini C."/>
            <person name="Boschi S."/>
            <person name="Funari R."/>
            <person name="Cardaioli E."/>
            <person name="Iannotti N."/>
            <person name="Marturano G."/>
            <person name="Paoli F."/>
            <person name="Bruttini M."/>
            <person name="Carapelli A."/>
            <person name="Frati F."/>
            <person name="Nardi F."/>
        </authorList>
    </citation>
    <scope>NUCLEOTIDE SEQUENCE [LARGE SCALE GENOMIC DNA]</scope>
    <source>
        <strain evidence="2">DMR45628</strain>
    </source>
</reference>
<protein>
    <submittedName>
        <fullName evidence="2">Uncharacterized protein</fullName>
    </submittedName>
</protein>
<proteinExistence type="predicted"/>
<feature type="region of interest" description="Disordered" evidence="1">
    <location>
        <begin position="15"/>
        <end position="52"/>
    </location>
</feature>
<dbReference type="AlphaFoldDB" id="A0AAW1LWZ3"/>
<dbReference type="EMBL" id="JASPKY010000083">
    <property type="protein sequence ID" value="KAK9738752.1"/>
    <property type="molecule type" value="Genomic_DNA"/>
</dbReference>
<evidence type="ECO:0000256" key="1">
    <source>
        <dbReference type="SAM" id="MobiDB-lite"/>
    </source>
</evidence>
<keyword evidence="3" id="KW-1185">Reference proteome</keyword>
<accession>A0AAW1LWZ3</accession>
<gene>
    <name evidence="2" type="ORF">QE152_g9589</name>
</gene>
<name>A0AAW1LWZ3_POPJA</name>
<organism evidence="2 3">
    <name type="scientific">Popillia japonica</name>
    <name type="common">Japanese beetle</name>
    <dbReference type="NCBI Taxonomy" id="7064"/>
    <lineage>
        <taxon>Eukaryota</taxon>
        <taxon>Metazoa</taxon>
        <taxon>Ecdysozoa</taxon>
        <taxon>Arthropoda</taxon>
        <taxon>Hexapoda</taxon>
        <taxon>Insecta</taxon>
        <taxon>Pterygota</taxon>
        <taxon>Neoptera</taxon>
        <taxon>Endopterygota</taxon>
        <taxon>Coleoptera</taxon>
        <taxon>Polyphaga</taxon>
        <taxon>Scarabaeiformia</taxon>
        <taxon>Scarabaeidae</taxon>
        <taxon>Rutelinae</taxon>
        <taxon>Popillia</taxon>
    </lineage>
</organism>
<dbReference type="Proteomes" id="UP001458880">
    <property type="component" value="Unassembled WGS sequence"/>
</dbReference>
<sequence>MIEIRLPVVHKGRPTKYFCDSSERSKRRKTERKPRQLLQMKDTGAEQLSPKNELGKYRKAFSHVQKDTGAEQLSPKNELSMFVEAGLSRKQYEVIRF</sequence>